<evidence type="ECO:0000313" key="3">
    <source>
        <dbReference type="Proteomes" id="UP000009888"/>
    </source>
</evidence>
<comment type="caution">
    <text evidence="2">The sequence shown here is derived from an EMBL/GenBank/DDBJ whole genome shotgun (WGS) entry which is preliminary data.</text>
</comment>
<reference evidence="2 3" key="1">
    <citation type="submission" date="2012-09" db="EMBL/GenBank/DDBJ databases">
        <title>The Genome Sequence of Actinobaculum massiliae ACS-171-V-COL2.</title>
        <authorList>
            <consortium name="The Broad Institute Genome Sequencing Platform"/>
            <person name="Earl A."/>
            <person name="Ward D."/>
            <person name="Feldgarden M."/>
            <person name="Gevers D."/>
            <person name="Saerens B."/>
            <person name="Vaneechoutte M."/>
            <person name="Walker B."/>
            <person name="Young S.K."/>
            <person name="Zeng Q."/>
            <person name="Gargeya S."/>
            <person name="Fitzgerald M."/>
            <person name="Haas B."/>
            <person name="Abouelleil A."/>
            <person name="Alvarado L."/>
            <person name="Arachchi H.M."/>
            <person name="Berlin A."/>
            <person name="Chapman S.B."/>
            <person name="Goldberg J."/>
            <person name="Griggs A."/>
            <person name="Gujja S."/>
            <person name="Hansen M."/>
            <person name="Howarth C."/>
            <person name="Imamovic A."/>
            <person name="Larimer J."/>
            <person name="McCowen C."/>
            <person name="Montmayeur A."/>
            <person name="Murphy C."/>
            <person name="Neiman D."/>
            <person name="Pearson M."/>
            <person name="Priest M."/>
            <person name="Roberts A."/>
            <person name="Saif S."/>
            <person name="Shea T."/>
            <person name="Sisk P."/>
            <person name="Sykes S."/>
            <person name="Wortman J."/>
            <person name="Nusbaum C."/>
            <person name="Birren B."/>
        </authorList>
    </citation>
    <scope>NUCLEOTIDE SEQUENCE [LARGE SCALE GENOMIC DNA]</scope>
    <source>
        <strain evidence="3">ACS-171-V-Col2</strain>
    </source>
</reference>
<feature type="transmembrane region" description="Helical" evidence="1">
    <location>
        <begin position="76"/>
        <end position="99"/>
    </location>
</feature>
<proteinExistence type="predicted"/>
<dbReference type="EMBL" id="AGWL01000002">
    <property type="protein sequence ID" value="EKU95653.1"/>
    <property type="molecule type" value="Genomic_DNA"/>
</dbReference>
<sequence>MSEPNVFVSATSQVGTTPQQLPRRTRLTVWLILAAICLVAAIGFLVPAFSAISAAATYAESSPAPDAMTVDAAIHGLWTLSISVALVICSLIFTAIHAFRRSIFR</sequence>
<keyword evidence="3" id="KW-1185">Reference proteome</keyword>
<dbReference type="RefSeq" id="WP_007000657.1">
    <property type="nucleotide sequence ID" value="NZ_JH992955.1"/>
</dbReference>
<gene>
    <name evidence="2" type="ORF">HMPREF9233_00440</name>
</gene>
<dbReference type="Proteomes" id="UP000009888">
    <property type="component" value="Unassembled WGS sequence"/>
</dbReference>
<keyword evidence="1" id="KW-1133">Transmembrane helix</keyword>
<dbReference type="PATRIC" id="fig|883066.3.peg.461"/>
<name>K9EG55_9ACTO</name>
<dbReference type="STRING" id="202789.GCA_001457435_01695"/>
<dbReference type="HOGENOM" id="CLU_2230709_0_0_11"/>
<evidence type="ECO:0000256" key="1">
    <source>
        <dbReference type="SAM" id="Phobius"/>
    </source>
</evidence>
<evidence type="ECO:0000313" key="2">
    <source>
        <dbReference type="EMBL" id="EKU95653.1"/>
    </source>
</evidence>
<accession>K9EG55</accession>
<organism evidence="2 3">
    <name type="scientific">Actinobaculum massiliense ACS-171-V-Col2</name>
    <dbReference type="NCBI Taxonomy" id="883066"/>
    <lineage>
        <taxon>Bacteria</taxon>
        <taxon>Bacillati</taxon>
        <taxon>Actinomycetota</taxon>
        <taxon>Actinomycetes</taxon>
        <taxon>Actinomycetales</taxon>
        <taxon>Actinomycetaceae</taxon>
        <taxon>Actinobaculum</taxon>
    </lineage>
</organism>
<feature type="transmembrane region" description="Helical" evidence="1">
    <location>
        <begin position="29"/>
        <end position="56"/>
    </location>
</feature>
<dbReference type="AlphaFoldDB" id="K9EG55"/>
<keyword evidence="1" id="KW-0812">Transmembrane</keyword>
<protein>
    <submittedName>
        <fullName evidence="2">Uncharacterized protein</fullName>
    </submittedName>
</protein>
<keyword evidence="1" id="KW-0472">Membrane</keyword>